<sequence>MEELEDVLDDWFIESLKTYKDLYVYQLEFPSGATEWTSGDAVCVAGYSAFKNEILELRLPPRLLADANKGLCAERDFRVVHGGLTDAPVGCLRHIPGTRCVVTNDGRSSDLQVWSLGEDSDVIKRTGSVAGRRPVSAGGSRIAARRWSDAQVLHGATSADVQLSQLTTGRRLFELGAASADPLSSLQFLSDSVFLAGCSDGSIYVADVRAPSSPQVSPPPAWCRASAPWWTEASAGPDACRILRVSSSGRTLVSDLRNLGGAVSAAQLDTGPGTCGGDDVRASWAPALRGLIAVSGWGGAVHIYDTSSWTAELQKVPPVFVHRGHAVSSQPGDAVRVTSHLWHPERPRTLLSAGSDGSVHVWDWIDQSAVS</sequence>
<dbReference type="AlphaFoldDB" id="H3D614"/>
<dbReference type="HOGENOM" id="CLU_070481_0_0_1"/>
<evidence type="ECO:0000313" key="2">
    <source>
        <dbReference type="Ensembl" id="ENSTNIP00000015954.1"/>
    </source>
</evidence>
<reference evidence="3" key="1">
    <citation type="journal article" date="2004" name="Nature">
        <title>Genome duplication in the teleost fish Tetraodon nigroviridis reveals the early vertebrate proto-karyotype.</title>
        <authorList>
            <person name="Jaillon O."/>
            <person name="Aury J.-M."/>
            <person name="Brunet F."/>
            <person name="Petit J.-L."/>
            <person name="Stange-Thomann N."/>
            <person name="Mauceli E."/>
            <person name="Bouneau L."/>
            <person name="Fischer C."/>
            <person name="Ozouf-Costaz C."/>
            <person name="Bernot A."/>
            <person name="Nicaud S."/>
            <person name="Jaffe D."/>
            <person name="Fisher S."/>
            <person name="Lutfalla G."/>
            <person name="Dossat C."/>
            <person name="Segurens B."/>
            <person name="Dasilva C."/>
            <person name="Salanoubat M."/>
            <person name="Levy M."/>
            <person name="Boudet N."/>
            <person name="Castellano S."/>
            <person name="Anthouard V."/>
            <person name="Jubin C."/>
            <person name="Castelli V."/>
            <person name="Katinka M."/>
            <person name="Vacherie B."/>
            <person name="Biemont C."/>
            <person name="Skalli Z."/>
            <person name="Cattolico L."/>
            <person name="Poulain J."/>
            <person name="De Berardinis V."/>
            <person name="Cruaud C."/>
            <person name="Duprat S."/>
            <person name="Brottier P."/>
            <person name="Coutanceau J.-P."/>
            <person name="Gouzy J."/>
            <person name="Parra G."/>
            <person name="Lardier G."/>
            <person name="Chapple C."/>
            <person name="McKernan K.J."/>
            <person name="McEwan P."/>
            <person name="Bosak S."/>
            <person name="Kellis M."/>
            <person name="Volff J.-N."/>
            <person name="Guigo R."/>
            <person name="Zody M.C."/>
            <person name="Mesirov J."/>
            <person name="Lindblad-Toh K."/>
            <person name="Birren B."/>
            <person name="Nusbaum C."/>
            <person name="Kahn D."/>
            <person name="Robinson-Rechavi M."/>
            <person name="Laudet V."/>
            <person name="Schachter V."/>
            <person name="Quetier F."/>
            <person name="Saurin W."/>
            <person name="Scarpelli C."/>
            <person name="Wincker P."/>
            <person name="Lander E.S."/>
            <person name="Weissenbach J."/>
            <person name="Roest Crollius H."/>
        </authorList>
    </citation>
    <scope>NUCLEOTIDE SEQUENCE [LARGE SCALE GENOMIC DNA]</scope>
</reference>
<organism evidence="2 3">
    <name type="scientific">Tetraodon nigroviridis</name>
    <name type="common">Spotted green pufferfish</name>
    <name type="synonym">Chelonodon nigroviridis</name>
    <dbReference type="NCBI Taxonomy" id="99883"/>
    <lineage>
        <taxon>Eukaryota</taxon>
        <taxon>Metazoa</taxon>
        <taxon>Chordata</taxon>
        <taxon>Craniata</taxon>
        <taxon>Vertebrata</taxon>
        <taxon>Euteleostomi</taxon>
        <taxon>Actinopterygii</taxon>
        <taxon>Neopterygii</taxon>
        <taxon>Teleostei</taxon>
        <taxon>Neoteleostei</taxon>
        <taxon>Acanthomorphata</taxon>
        <taxon>Eupercaria</taxon>
        <taxon>Tetraodontiformes</taxon>
        <taxon>Tetradontoidea</taxon>
        <taxon>Tetraodontidae</taxon>
        <taxon>Tetraodon</taxon>
    </lineage>
</organism>
<dbReference type="InterPro" id="IPR042795">
    <property type="entry name" value="Wdr73"/>
</dbReference>
<keyword evidence="3" id="KW-1185">Reference proteome</keyword>
<dbReference type="PANTHER" id="PTHR46947">
    <property type="entry name" value="WD REPEAT-CONTAINING PROTEIN 73"/>
    <property type="match status" value="1"/>
</dbReference>
<dbReference type="InterPro" id="IPR001680">
    <property type="entry name" value="WD40_rpt"/>
</dbReference>
<dbReference type="Ensembl" id="ENSTNIT00000016165.1">
    <property type="protein sequence ID" value="ENSTNIP00000015954.1"/>
    <property type="gene ID" value="ENSTNIG00000012975.1"/>
</dbReference>
<evidence type="ECO:0000256" key="1">
    <source>
        <dbReference type="PROSITE-ProRule" id="PRU00221"/>
    </source>
</evidence>
<dbReference type="PROSITE" id="PS50082">
    <property type="entry name" value="WD_REPEATS_2"/>
    <property type="match status" value="1"/>
</dbReference>
<dbReference type="SUPFAM" id="SSF50978">
    <property type="entry name" value="WD40 repeat-like"/>
    <property type="match status" value="1"/>
</dbReference>
<dbReference type="PROSITE" id="PS50294">
    <property type="entry name" value="WD_REPEATS_REGION"/>
    <property type="match status" value="1"/>
</dbReference>
<dbReference type="FunCoup" id="H3D614">
    <property type="interactions" value="567"/>
</dbReference>
<keyword evidence="1" id="KW-0853">WD repeat</keyword>
<evidence type="ECO:0000313" key="3">
    <source>
        <dbReference type="Proteomes" id="UP000007303"/>
    </source>
</evidence>
<dbReference type="InterPro" id="IPR015943">
    <property type="entry name" value="WD40/YVTN_repeat-like_dom_sf"/>
</dbReference>
<name>H3D614_TETNG</name>
<dbReference type="GO" id="GO:0000922">
    <property type="term" value="C:spindle pole"/>
    <property type="evidence" value="ECO:0007669"/>
    <property type="project" value="TreeGrafter"/>
</dbReference>
<protein>
    <submittedName>
        <fullName evidence="2">Uncharacterized protein</fullName>
    </submittedName>
</protein>
<dbReference type="InterPro" id="IPR036322">
    <property type="entry name" value="WD40_repeat_dom_sf"/>
</dbReference>
<dbReference type="Proteomes" id="UP000007303">
    <property type="component" value="Unassembled WGS sequence"/>
</dbReference>
<dbReference type="GO" id="GO:0031122">
    <property type="term" value="P:cytoplasmic microtubule organization"/>
    <property type="evidence" value="ECO:0007669"/>
    <property type="project" value="TreeGrafter"/>
</dbReference>
<dbReference type="GeneTree" id="ENSGT00390000015701"/>
<reference evidence="2" key="2">
    <citation type="submission" date="2025-08" db="UniProtKB">
        <authorList>
            <consortium name="Ensembl"/>
        </authorList>
    </citation>
    <scope>IDENTIFICATION</scope>
</reference>
<proteinExistence type="predicted"/>
<reference evidence="2" key="3">
    <citation type="submission" date="2025-09" db="UniProtKB">
        <authorList>
            <consortium name="Ensembl"/>
        </authorList>
    </citation>
    <scope>IDENTIFICATION</scope>
</reference>
<feature type="repeat" description="WD" evidence="1">
    <location>
        <begin position="330"/>
        <end position="371"/>
    </location>
</feature>
<dbReference type="PANTHER" id="PTHR46947:SF1">
    <property type="entry name" value="WD REPEAT-CONTAINING PROTEIN 73"/>
    <property type="match status" value="1"/>
</dbReference>
<dbReference type="InParanoid" id="H3D614"/>
<accession>H3D614</accession>
<dbReference type="OMA" id="CKPRTLL"/>
<dbReference type="SMART" id="SM00320">
    <property type="entry name" value="WD40"/>
    <property type="match status" value="2"/>
</dbReference>
<dbReference type="GO" id="GO:0005829">
    <property type="term" value="C:cytosol"/>
    <property type="evidence" value="ECO:0007669"/>
    <property type="project" value="TreeGrafter"/>
</dbReference>
<dbReference type="STRING" id="99883.ENSTNIP00000015954"/>
<dbReference type="Gene3D" id="2.130.10.10">
    <property type="entry name" value="YVTN repeat-like/Quinoprotein amine dehydrogenase"/>
    <property type="match status" value="1"/>
</dbReference>